<feature type="coiled-coil region" evidence="1">
    <location>
        <begin position="39"/>
        <end position="177"/>
    </location>
</feature>
<dbReference type="PANTHER" id="PTHR39082:SF1">
    <property type="entry name" value="SCAVENGER RECEPTOR CLASS A MEMBER 3"/>
    <property type="match status" value="1"/>
</dbReference>
<evidence type="ECO:0000313" key="4">
    <source>
        <dbReference type="Proteomes" id="UP000823772"/>
    </source>
</evidence>
<organism evidence="3 4">
    <name type="scientific">Candidatus Merdivivens faecigallinarum</name>
    <dbReference type="NCBI Taxonomy" id="2840871"/>
    <lineage>
        <taxon>Bacteria</taxon>
        <taxon>Pseudomonadati</taxon>
        <taxon>Bacteroidota</taxon>
        <taxon>Bacteroidia</taxon>
        <taxon>Bacteroidales</taxon>
        <taxon>Muribaculaceae</taxon>
        <taxon>Muribaculaceae incertae sedis</taxon>
        <taxon>Candidatus Merdivivens</taxon>
    </lineage>
</organism>
<proteinExistence type="predicted"/>
<sequence>MADSDISMEEKLRTLYALQKTDSKIDRIILLRGELPLEVEQLESEIEGLKTRISRFNAEVDAAKQEISEHKHLIVEAQALMEKYKGQLDNFTNNREYESLNKQIEYQDLERQAQEKKISMLTAQITGVKNEIEETKKLLAGRQEDLKCKKAELESIVEETTKEEAVLREKREALAAKIDKRTLSAYDKVRSNARNHLAVVTIQRDACGGCFNKIPPQRQLDINSNKKLIVCEYCGRIIVSPSFDEEIE</sequence>
<dbReference type="AlphaFoldDB" id="A0A9D9J0Z7"/>
<reference evidence="3" key="2">
    <citation type="journal article" date="2021" name="PeerJ">
        <title>Extensive microbial diversity within the chicken gut microbiome revealed by metagenomics and culture.</title>
        <authorList>
            <person name="Gilroy R."/>
            <person name="Ravi A."/>
            <person name="Getino M."/>
            <person name="Pursley I."/>
            <person name="Horton D.L."/>
            <person name="Alikhan N.F."/>
            <person name="Baker D."/>
            <person name="Gharbi K."/>
            <person name="Hall N."/>
            <person name="Watson M."/>
            <person name="Adriaenssens E.M."/>
            <person name="Foster-Nyarko E."/>
            <person name="Jarju S."/>
            <person name="Secka A."/>
            <person name="Antonio M."/>
            <person name="Oren A."/>
            <person name="Chaudhuri R.R."/>
            <person name="La Ragione R."/>
            <person name="Hildebrand F."/>
            <person name="Pallen M.J."/>
        </authorList>
    </citation>
    <scope>NUCLEOTIDE SEQUENCE</scope>
    <source>
        <strain evidence="3">B3-2255</strain>
    </source>
</reference>
<evidence type="ECO:0000313" key="3">
    <source>
        <dbReference type="EMBL" id="MBO8481645.1"/>
    </source>
</evidence>
<keyword evidence="1" id="KW-0175">Coiled coil</keyword>
<name>A0A9D9J0Z7_9BACT</name>
<dbReference type="Gene3D" id="1.10.287.1490">
    <property type="match status" value="1"/>
</dbReference>
<gene>
    <name evidence="3" type="ORF">IAC87_03760</name>
</gene>
<feature type="domain" description="C4-type zinc ribbon" evidence="2">
    <location>
        <begin position="206"/>
        <end position="238"/>
    </location>
</feature>
<dbReference type="Proteomes" id="UP000823772">
    <property type="component" value="Unassembled WGS sequence"/>
</dbReference>
<reference evidence="3" key="1">
    <citation type="submission" date="2020-10" db="EMBL/GenBank/DDBJ databases">
        <authorList>
            <person name="Gilroy R."/>
        </authorList>
    </citation>
    <scope>NUCLEOTIDE SEQUENCE</scope>
    <source>
        <strain evidence="3">B3-2255</strain>
    </source>
</reference>
<accession>A0A9D9J0Z7</accession>
<evidence type="ECO:0000259" key="2">
    <source>
        <dbReference type="Pfam" id="PF02591"/>
    </source>
</evidence>
<comment type="caution">
    <text evidence="3">The sequence shown here is derived from an EMBL/GenBank/DDBJ whole genome shotgun (WGS) entry which is preliminary data.</text>
</comment>
<dbReference type="InterPro" id="IPR052376">
    <property type="entry name" value="Oxidative_Scav/Glycosyltrans"/>
</dbReference>
<dbReference type="Pfam" id="PF02591">
    <property type="entry name" value="Zn_ribbon_9"/>
    <property type="match status" value="1"/>
</dbReference>
<dbReference type="EMBL" id="JADILY010000080">
    <property type="protein sequence ID" value="MBO8481645.1"/>
    <property type="molecule type" value="Genomic_DNA"/>
</dbReference>
<dbReference type="InterPro" id="IPR003743">
    <property type="entry name" value="Zf-RING_7"/>
</dbReference>
<dbReference type="PANTHER" id="PTHR39082">
    <property type="entry name" value="PHOSPHOLIPASE C-BETA-2-RELATED"/>
    <property type="match status" value="1"/>
</dbReference>
<evidence type="ECO:0000256" key="1">
    <source>
        <dbReference type="SAM" id="Coils"/>
    </source>
</evidence>
<protein>
    <recommendedName>
        <fullName evidence="2">C4-type zinc ribbon domain-containing protein</fullName>
    </recommendedName>
</protein>